<sequence length="39" mass="4668">MFFYEKLIYADTLTRTTALAIKAKNAFLITWQALYFLLY</sequence>
<dbReference type="AlphaFoldDB" id="A0A1K2I8U5"/>
<dbReference type="EMBL" id="LT634362">
    <property type="protein sequence ID" value="SFZ88827.1"/>
    <property type="molecule type" value="Genomic_DNA"/>
</dbReference>
<proteinExistence type="predicted"/>
<protein>
    <submittedName>
        <fullName evidence="1">Uncharacterized protein</fullName>
    </submittedName>
</protein>
<reference evidence="1" key="1">
    <citation type="submission" date="2016-11" db="EMBL/GenBank/DDBJ databases">
        <authorList>
            <person name="Jaros S."/>
            <person name="Januszkiewicz K."/>
            <person name="Wedrychowicz H."/>
        </authorList>
    </citation>
    <scope>NUCLEOTIDE SEQUENCE</scope>
    <source>
        <strain evidence="1">ACA-DC 565</strain>
    </source>
</reference>
<organism evidence="1">
    <name type="scientific">Loigolactobacillus rennini</name>
    <dbReference type="NCBI Taxonomy" id="238013"/>
    <lineage>
        <taxon>Bacteria</taxon>
        <taxon>Bacillati</taxon>
        <taxon>Bacillota</taxon>
        <taxon>Bacilli</taxon>
        <taxon>Lactobacillales</taxon>
        <taxon>Lactobacillaceae</taxon>
        <taxon>Loigolactobacillus</taxon>
    </lineage>
</organism>
<gene>
    <name evidence="1" type="ORF">LREN565_1940</name>
</gene>
<name>A0A1K2I8U5_9LACO</name>
<accession>A0A1K2I8U5</accession>
<evidence type="ECO:0000313" key="1">
    <source>
        <dbReference type="EMBL" id="SFZ88827.1"/>
    </source>
</evidence>